<keyword evidence="9" id="KW-1185">Reference proteome</keyword>
<dbReference type="InterPro" id="IPR018076">
    <property type="entry name" value="T2SS_GspF_dom"/>
</dbReference>
<dbReference type="EMBL" id="JAGIOF010000001">
    <property type="protein sequence ID" value="MBP2384841.1"/>
    <property type="molecule type" value="Genomic_DNA"/>
</dbReference>
<evidence type="ECO:0000259" key="7">
    <source>
        <dbReference type="Pfam" id="PF00482"/>
    </source>
</evidence>
<sequence length="295" mass="32387">MDIETIGWAAIALVVLPLAFLTWSFVSVDRNQLVLIRQNLNRAQVNLGEEAPRQSEFTTLARHLVSGTYAAKLDRLLAMAGRPATWPLDRVIVSKPIAALLLGGFGFLVFLTSPSSQLFIMATALLVLGFFLPDLLVYNSGLKRQEAIQLELPNVLDQLLISVEAGLGFEGAMARVASTSPGPMAQEMNRALQEMQLGRSRADAYAALAERSSVTELKSFVRAVVQADRYGIGIVKVLKTQAAQMRVKRRQRAEEKAMKLPVKVLFPLLTFIFPVLFIVILGPAVINILQSGLFK</sequence>
<feature type="transmembrane region" description="Helical" evidence="6">
    <location>
        <begin position="118"/>
        <end position="138"/>
    </location>
</feature>
<keyword evidence="5 6" id="KW-0472">Membrane</keyword>
<accession>A0ABS4X904</accession>
<feature type="transmembrane region" description="Helical" evidence="6">
    <location>
        <begin position="264"/>
        <end position="289"/>
    </location>
</feature>
<organism evidence="8 9">
    <name type="scientific">Paeniglutamicibacter kerguelensis</name>
    <dbReference type="NCBI Taxonomy" id="254788"/>
    <lineage>
        <taxon>Bacteria</taxon>
        <taxon>Bacillati</taxon>
        <taxon>Actinomycetota</taxon>
        <taxon>Actinomycetes</taxon>
        <taxon>Micrococcales</taxon>
        <taxon>Micrococcaceae</taxon>
        <taxon>Paeniglutamicibacter</taxon>
    </lineage>
</organism>
<dbReference type="PANTHER" id="PTHR35007:SF2">
    <property type="entry name" value="PILUS ASSEMBLE PROTEIN"/>
    <property type="match status" value="1"/>
</dbReference>
<protein>
    <submittedName>
        <fullName evidence="8">Tight adherence protein C</fullName>
    </submittedName>
</protein>
<proteinExistence type="predicted"/>
<evidence type="ECO:0000256" key="5">
    <source>
        <dbReference type="ARBA" id="ARBA00023136"/>
    </source>
</evidence>
<feature type="transmembrane region" description="Helical" evidence="6">
    <location>
        <begin position="6"/>
        <end position="28"/>
    </location>
</feature>
<name>A0ABS4X904_9MICC</name>
<evidence type="ECO:0000256" key="1">
    <source>
        <dbReference type="ARBA" id="ARBA00004651"/>
    </source>
</evidence>
<dbReference type="Pfam" id="PF00482">
    <property type="entry name" value="T2SSF"/>
    <property type="match status" value="1"/>
</dbReference>
<evidence type="ECO:0000256" key="6">
    <source>
        <dbReference type="SAM" id="Phobius"/>
    </source>
</evidence>
<keyword evidence="2" id="KW-1003">Cell membrane</keyword>
<dbReference type="RefSeq" id="WP_342592678.1">
    <property type="nucleotide sequence ID" value="NZ_BAAAJY010000006.1"/>
</dbReference>
<dbReference type="PANTHER" id="PTHR35007">
    <property type="entry name" value="INTEGRAL MEMBRANE PROTEIN-RELATED"/>
    <property type="match status" value="1"/>
</dbReference>
<evidence type="ECO:0000256" key="3">
    <source>
        <dbReference type="ARBA" id="ARBA00022692"/>
    </source>
</evidence>
<comment type="caution">
    <text evidence="8">The sequence shown here is derived from an EMBL/GenBank/DDBJ whole genome shotgun (WGS) entry which is preliminary data.</text>
</comment>
<gene>
    <name evidence="8" type="ORF">JOF47_000352</name>
</gene>
<feature type="transmembrane region" description="Helical" evidence="6">
    <location>
        <begin position="92"/>
        <end position="112"/>
    </location>
</feature>
<evidence type="ECO:0000313" key="9">
    <source>
        <dbReference type="Proteomes" id="UP001296993"/>
    </source>
</evidence>
<keyword evidence="3 6" id="KW-0812">Transmembrane</keyword>
<keyword evidence="4 6" id="KW-1133">Transmembrane helix</keyword>
<comment type="subcellular location">
    <subcellularLocation>
        <location evidence="1">Cell membrane</location>
        <topology evidence="1">Multi-pass membrane protein</topology>
    </subcellularLocation>
</comment>
<evidence type="ECO:0000313" key="8">
    <source>
        <dbReference type="EMBL" id="MBP2384841.1"/>
    </source>
</evidence>
<feature type="domain" description="Type II secretion system protein GspF" evidence="7">
    <location>
        <begin position="156"/>
        <end position="281"/>
    </location>
</feature>
<evidence type="ECO:0000256" key="2">
    <source>
        <dbReference type="ARBA" id="ARBA00022475"/>
    </source>
</evidence>
<dbReference type="Proteomes" id="UP001296993">
    <property type="component" value="Unassembled WGS sequence"/>
</dbReference>
<reference evidence="8 9" key="1">
    <citation type="submission" date="2021-03" db="EMBL/GenBank/DDBJ databases">
        <title>Sequencing the genomes of 1000 actinobacteria strains.</title>
        <authorList>
            <person name="Klenk H.-P."/>
        </authorList>
    </citation>
    <scope>NUCLEOTIDE SEQUENCE [LARGE SCALE GENOMIC DNA]</scope>
    <source>
        <strain evidence="8 9">DSM 15797</strain>
    </source>
</reference>
<evidence type="ECO:0000256" key="4">
    <source>
        <dbReference type="ARBA" id="ARBA00022989"/>
    </source>
</evidence>